<sequence>MLLTRRGLAVQEESKLKLALEELQSTKELCAQLTLEREENEKEFLEILDSKKTLKSELSLLVQENTQ</sequence>
<reference evidence="2 3" key="1">
    <citation type="submission" date="2023-11" db="EMBL/GenBank/DDBJ databases">
        <authorList>
            <person name="Okamura Y."/>
        </authorList>
    </citation>
    <scope>NUCLEOTIDE SEQUENCE [LARGE SCALE GENOMIC DNA]</scope>
</reference>
<evidence type="ECO:0000256" key="1">
    <source>
        <dbReference type="SAM" id="Coils"/>
    </source>
</evidence>
<accession>A0AAV1JZJ1</accession>
<evidence type="ECO:0000313" key="3">
    <source>
        <dbReference type="Proteomes" id="UP001497472"/>
    </source>
</evidence>
<organism evidence="2 3">
    <name type="scientific">Leptosia nina</name>
    <dbReference type="NCBI Taxonomy" id="320188"/>
    <lineage>
        <taxon>Eukaryota</taxon>
        <taxon>Metazoa</taxon>
        <taxon>Ecdysozoa</taxon>
        <taxon>Arthropoda</taxon>
        <taxon>Hexapoda</taxon>
        <taxon>Insecta</taxon>
        <taxon>Pterygota</taxon>
        <taxon>Neoptera</taxon>
        <taxon>Endopterygota</taxon>
        <taxon>Lepidoptera</taxon>
        <taxon>Glossata</taxon>
        <taxon>Ditrysia</taxon>
        <taxon>Papilionoidea</taxon>
        <taxon>Pieridae</taxon>
        <taxon>Pierinae</taxon>
        <taxon>Leptosia</taxon>
    </lineage>
</organism>
<gene>
    <name evidence="2" type="ORF">LNINA_LOCUS12802</name>
</gene>
<keyword evidence="1" id="KW-0175">Coiled coil</keyword>
<dbReference type="EMBL" id="CAVLEF010000240">
    <property type="protein sequence ID" value="CAK1553834.1"/>
    <property type="molecule type" value="Genomic_DNA"/>
</dbReference>
<proteinExistence type="predicted"/>
<keyword evidence="3" id="KW-1185">Reference proteome</keyword>
<protein>
    <submittedName>
        <fullName evidence="2">Uncharacterized protein</fullName>
    </submittedName>
</protein>
<dbReference type="Proteomes" id="UP001497472">
    <property type="component" value="Unassembled WGS sequence"/>
</dbReference>
<dbReference type="AlphaFoldDB" id="A0AAV1JZJ1"/>
<name>A0AAV1JZJ1_9NEOP</name>
<evidence type="ECO:0000313" key="2">
    <source>
        <dbReference type="EMBL" id="CAK1553834.1"/>
    </source>
</evidence>
<comment type="caution">
    <text evidence="2">The sequence shown here is derived from an EMBL/GenBank/DDBJ whole genome shotgun (WGS) entry which is preliminary data.</text>
</comment>
<feature type="coiled-coil region" evidence="1">
    <location>
        <begin position="9"/>
        <end position="43"/>
    </location>
</feature>